<dbReference type="InterPro" id="IPR001469">
    <property type="entry name" value="ATP_synth_F1_dsu/esu"/>
</dbReference>
<dbReference type="Gene3D" id="2.60.15.10">
    <property type="entry name" value="F0F1 ATP synthase delta/epsilon subunit, N-terminal"/>
    <property type="match status" value="1"/>
</dbReference>
<evidence type="ECO:0000256" key="8">
    <source>
        <dbReference type="ARBA" id="ARBA00023136"/>
    </source>
</evidence>
<dbReference type="NCBIfam" id="TIGR01216">
    <property type="entry name" value="ATP_synt_epsi"/>
    <property type="match status" value="1"/>
</dbReference>
<comment type="subunit">
    <text evidence="11 12">F-type ATPases have 2 components, CF(1) - the catalytic core - and CF(0) - the membrane proton channel. CF(1) has five subunits: alpha(3), beta(3), gamma(1), delta(1), epsilon(1). CF(0) has three main subunits: a, b and c.</text>
</comment>
<dbReference type="InterPro" id="IPR036771">
    <property type="entry name" value="ATPsynth_dsu/esu_N"/>
</dbReference>
<organism evidence="15 16">
    <name type="scientific">Veillonella tobetsuensis</name>
    <dbReference type="NCBI Taxonomy" id="1110546"/>
    <lineage>
        <taxon>Bacteria</taxon>
        <taxon>Bacillati</taxon>
        <taxon>Bacillota</taxon>
        <taxon>Negativicutes</taxon>
        <taxon>Veillonellales</taxon>
        <taxon>Veillonellaceae</taxon>
        <taxon>Veillonella</taxon>
    </lineage>
</organism>
<evidence type="ECO:0000259" key="13">
    <source>
        <dbReference type="Pfam" id="PF00401"/>
    </source>
</evidence>
<dbReference type="SUPFAM" id="SSF51344">
    <property type="entry name" value="Epsilon subunit of F1F0-ATP synthase N-terminal domain"/>
    <property type="match status" value="1"/>
</dbReference>
<sequence length="135" mass="14863">MAEPMTLTIITPDAVVYDGKANFFVGRAIDGEFGVLPNHAPMIIALDVAPLRIDDPEGKKQTFAVFGGFVEIENNKVSIITPNCENPEAIDIERAERAKERAEGRLSNPTPDIDVERAEHALARALLRLKVTKRI</sequence>
<dbReference type="InterPro" id="IPR020547">
    <property type="entry name" value="ATP_synth_F1_esu_C"/>
</dbReference>
<evidence type="ECO:0000256" key="11">
    <source>
        <dbReference type="HAMAP-Rule" id="MF_00530"/>
    </source>
</evidence>
<dbReference type="GO" id="GO:0005886">
    <property type="term" value="C:plasma membrane"/>
    <property type="evidence" value="ECO:0007669"/>
    <property type="project" value="UniProtKB-SubCell"/>
</dbReference>
<feature type="domain" description="ATP synthase epsilon subunit C-terminal" evidence="13">
    <location>
        <begin position="88"/>
        <end position="132"/>
    </location>
</feature>
<evidence type="ECO:0000256" key="6">
    <source>
        <dbReference type="ARBA" id="ARBA00022781"/>
    </source>
</evidence>
<dbReference type="EMBL" id="PPDF01000008">
    <property type="protein sequence ID" value="PQL25237.1"/>
    <property type="molecule type" value="Genomic_DNA"/>
</dbReference>
<keyword evidence="7 11" id="KW-0406">Ion transport</keyword>
<protein>
    <recommendedName>
        <fullName evidence="11">ATP synthase epsilon chain</fullName>
    </recommendedName>
    <alternativeName>
        <fullName evidence="11">ATP synthase F1 sector epsilon subunit</fullName>
    </alternativeName>
    <alternativeName>
        <fullName evidence="11">F-ATPase epsilon subunit</fullName>
    </alternativeName>
</protein>
<dbReference type="STRING" id="1110546.GCA_001078375_00026"/>
<dbReference type="Proteomes" id="UP000238877">
    <property type="component" value="Unassembled WGS sequence"/>
</dbReference>
<evidence type="ECO:0000313" key="16">
    <source>
        <dbReference type="Proteomes" id="UP000238877"/>
    </source>
</evidence>
<accession>A0A2S7ZQ30</accession>
<comment type="subcellular location">
    <subcellularLocation>
        <location evidence="2 11">Cell membrane</location>
        <topology evidence="2 11">Peripheral membrane protein</topology>
    </subcellularLocation>
</comment>
<dbReference type="Gene3D" id="1.20.5.440">
    <property type="entry name" value="ATP synthase delta/epsilon subunit, C-terminal domain"/>
    <property type="match status" value="1"/>
</dbReference>
<reference evidence="15 16" key="1">
    <citation type="submission" date="2018-01" db="EMBL/GenBank/DDBJ databases">
        <title>Draft genome sequences of clinical isolates and type strains of oral Veillonella including Veillonella infantum sp., nov.</title>
        <authorList>
            <person name="Mashima I."/>
            <person name="Liao Y.-C."/>
            <person name="Sabharwal A."/>
            <person name="Haase E.M."/>
            <person name="Nakazawa F."/>
            <person name="Scannapieco F.A."/>
        </authorList>
    </citation>
    <scope>NUCLEOTIDE SEQUENCE [LARGE SCALE GENOMIC DNA]</scope>
    <source>
        <strain evidence="15 16">Y6</strain>
    </source>
</reference>
<keyword evidence="5 11" id="KW-1003">Cell membrane</keyword>
<comment type="similarity">
    <text evidence="3 11 12">Belongs to the ATPase epsilon chain family.</text>
</comment>
<keyword evidence="8 11" id="KW-0472">Membrane</keyword>
<evidence type="ECO:0000256" key="12">
    <source>
        <dbReference type="RuleBase" id="RU003656"/>
    </source>
</evidence>
<dbReference type="InterPro" id="IPR020546">
    <property type="entry name" value="ATP_synth_F1_dsu/esu_N"/>
</dbReference>
<name>A0A2S7ZQ30_9FIRM</name>
<dbReference type="Pfam" id="PF02823">
    <property type="entry name" value="ATP-synt_DE_N"/>
    <property type="match status" value="1"/>
</dbReference>
<keyword evidence="10 11" id="KW-0066">ATP synthesis</keyword>
<comment type="caution">
    <text evidence="15">The sequence shown here is derived from an EMBL/GenBank/DDBJ whole genome shotgun (WGS) entry which is preliminary data.</text>
</comment>
<dbReference type="AlphaFoldDB" id="A0A2S7ZQ30"/>
<dbReference type="PANTHER" id="PTHR13822:SF10">
    <property type="entry name" value="ATP SYNTHASE EPSILON CHAIN, CHLOROPLASTIC"/>
    <property type="match status" value="1"/>
</dbReference>
<gene>
    <name evidence="11 15" type="primary">atpC</name>
    <name evidence="15" type="ORF">VTHSUH11_03925</name>
</gene>
<dbReference type="PANTHER" id="PTHR13822">
    <property type="entry name" value="ATP SYNTHASE DELTA/EPSILON CHAIN"/>
    <property type="match status" value="1"/>
</dbReference>
<evidence type="ECO:0000313" key="15">
    <source>
        <dbReference type="EMBL" id="PQL25237.1"/>
    </source>
</evidence>
<keyword evidence="6 11" id="KW-0375">Hydrogen ion transport</keyword>
<dbReference type="Pfam" id="PF00401">
    <property type="entry name" value="ATP-synt_DE"/>
    <property type="match status" value="1"/>
</dbReference>
<dbReference type="RefSeq" id="WP_105092698.1">
    <property type="nucleotide sequence ID" value="NZ_PPDF01000008.1"/>
</dbReference>
<evidence type="ECO:0000256" key="2">
    <source>
        <dbReference type="ARBA" id="ARBA00004202"/>
    </source>
</evidence>
<feature type="domain" description="ATP synthase F1 complex delta/epsilon subunit N-terminal" evidence="14">
    <location>
        <begin position="5"/>
        <end position="81"/>
    </location>
</feature>
<dbReference type="InterPro" id="IPR036794">
    <property type="entry name" value="ATP_F1_dsu/esu_C_sf"/>
</dbReference>
<evidence type="ECO:0000256" key="1">
    <source>
        <dbReference type="ARBA" id="ARBA00003543"/>
    </source>
</evidence>
<evidence type="ECO:0000256" key="5">
    <source>
        <dbReference type="ARBA" id="ARBA00022475"/>
    </source>
</evidence>
<keyword evidence="9 11" id="KW-0139">CF(1)</keyword>
<dbReference type="GO" id="GO:0045259">
    <property type="term" value="C:proton-transporting ATP synthase complex"/>
    <property type="evidence" value="ECO:0007669"/>
    <property type="project" value="UniProtKB-KW"/>
</dbReference>
<evidence type="ECO:0000256" key="10">
    <source>
        <dbReference type="ARBA" id="ARBA00023310"/>
    </source>
</evidence>
<evidence type="ECO:0000256" key="3">
    <source>
        <dbReference type="ARBA" id="ARBA00005712"/>
    </source>
</evidence>
<dbReference type="GO" id="GO:0005524">
    <property type="term" value="F:ATP binding"/>
    <property type="evidence" value="ECO:0007669"/>
    <property type="project" value="UniProtKB-UniRule"/>
</dbReference>
<evidence type="ECO:0000256" key="9">
    <source>
        <dbReference type="ARBA" id="ARBA00023196"/>
    </source>
</evidence>
<dbReference type="CDD" id="cd12152">
    <property type="entry name" value="F1-ATPase_delta"/>
    <property type="match status" value="1"/>
</dbReference>
<evidence type="ECO:0000256" key="4">
    <source>
        <dbReference type="ARBA" id="ARBA00022448"/>
    </source>
</evidence>
<keyword evidence="4 11" id="KW-0813">Transport</keyword>
<proteinExistence type="inferred from homology"/>
<dbReference type="HAMAP" id="MF_00530">
    <property type="entry name" value="ATP_synth_epsil_bac"/>
    <property type="match status" value="1"/>
</dbReference>
<evidence type="ECO:0000256" key="7">
    <source>
        <dbReference type="ARBA" id="ARBA00023065"/>
    </source>
</evidence>
<evidence type="ECO:0000259" key="14">
    <source>
        <dbReference type="Pfam" id="PF02823"/>
    </source>
</evidence>
<comment type="function">
    <text evidence="1 11">Produces ATP from ADP in the presence of a proton gradient across the membrane.</text>
</comment>
<dbReference type="FunFam" id="1.20.5.440:FF:000001">
    <property type="entry name" value="ATP synthase epsilon chain"/>
    <property type="match status" value="1"/>
</dbReference>
<dbReference type="GO" id="GO:0046933">
    <property type="term" value="F:proton-transporting ATP synthase activity, rotational mechanism"/>
    <property type="evidence" value="ECO:0007669"/>
    <property type="project" value="UniProtKB-UniRule"/>
</dbReference>
<dbReference type="SUPFAM" id="SSF46604">
    <property type="entry name" value="Epsilon subunit of F1F0-ATP synthase C-terminal domain"/>
    <property type="match status" value="1"/>
</dbReference>